<evidence type="ECO:0000256" key="4">
    <source>
        <dbReference type="ARBA" id="ARBA00023274"/>
    </source>
</evidence>
<evidence type="ECO:0000256" key="1">
    <source>
        <dbReference type="ARBA" id="ARBA00004496"/>
    </source>
</evidence>
<keyword evidence="7" id="KW-1185">Reference proteome</keyword>
<accession>A0A2P6PCH4</accession>
<dbReference type="PANTHER" id="PTHR17453">
    <property type="entry name" value="SIGNAL RECOGNITION PARTICLE 19 KD PROTEIN"/>
    <property type="match status" value="1"/>
</dbReference>
<organism evidence="6 7">
    <name type="scientific">Rosa chinensis</name>
    <name type="common">China rose</name>
    <dbReference type="NCBI Taxonomy" id="74649"/>
    <lineage>
        <taxon>Eukaryota</taxon>
        <taxon>Viridiplantae</taxon>
        <taxon>Streptophyta</taxon>
        <taxon>Embryophyta</taxon>
        <taxon>Tracheophyta</taxon>
        <taxon>Spermatophyta</taxon>
        <taxon>Magnoliopsida</taxon>
        <taxon>eudicotyledons</taxon>
        <taxon>Gunneridae</taxon>
        <taxon>Pentapetalae</taxon>
        <taxon>rosids</taxon>
        <taxon>fabids</taxon>
        <taxon>Rosales</taxon>
        <taxon>Rosaceae</taxon>
        <taxon>Rosoideae</taxon>
        <taxon>Rosoideae incertae sedis</taxon>
        <taxon>Rosa</taxon>
    </lineage>
</organism>
<dbReference type="GO" id="GO:0008312">
    <property type="term" value="F:7S RNA binding"/>
    <property type="evidence" value="ECO:0007669"/>
    <property type="project" value="InterPro"/>
</dbReference>
<dbReference type="Pfam" id="PF01922">
    <property type="entry name" value="SRP19"/>
    <property type="match status" value="1"/>
</dbReference>
<dbReference type="Gene3D" id="3.30.56.30">
    <property type="entry name" value="Signal recognition particle, SRP19-like subunit"/>
    <property type="match status" value="1"/>
</dbReference>
<dbReference type="SUPFAM" id="SSF69695">
    <property type="entry name" value="SRP19"/>
    <property type="match status" value="1"/>
</dbReference>
<dbReference type="OMA" id="ARENPTC"/>
<feature type="transmembrane region" description="Helical" evidence="5">
    <location>
        <begin position="50"/>
        <end position="71"/>
    </location>
</feature>
<dbReference type="InterPro" id="IPR002778">
    <property type="entry name" value="Signal_recog_particle_SRP19"/>
</dbReference>
<keyword evidence="5" id="KW-0472">Membrane</keyword>
<keyword evidence="5" id="KW-1133">Transmembrane helix</keyword>
<name>A0A2P6PCH4_ROSCH</name>
<gene>
    <name evidence="6" type="ORF">RchiOBHm_Chr7g0219311</name>
</gene>
<keyword evidence="4" id="KW-0687">Ribonucleoprotein</keyword>
<keyword evidence="5" id="KW-0812">Transmembrane</keyword>
<evidence type="ECO:0000256" key="5">
    <source>
        <dbReference type="SAM" id="Phobius"/>
    </source>
</evidence>
<dbReference type="Gramene" id="PRQ19629">
    <property type="protein sequence ID" value="PRQ19629"/>
    <property type="gene ID" value="RchiOBHm_Chr7g0219311"/>
</dbReference>
<evidence type="ECO:0000256" key="2">
    <source>
        <dbReference type="ARBA" id="ARBA00022490"/>
    </source>
</evidence>
<evidence type="ECO:0000313" key="6">
    <source>
        <dbReference type="EMBL" id="PRQ19629.1"/>
    </source>
</evidence>
<dbReference type="PANTHER" id="PTHR17453:SF0">
    <property type="entry name" value="SIGNAL RECOGNITION PARTICLE 19 KDA PROTEIN"/>
    <property type="match status" value="1"/>
</dbReference>
<dbReference type="Proteomes" id="UP000238479">
    <property type="component" value="Chromosome 7"/>
</dbReference>
<reference evidence="6 7" key="1">
    <citation type="journal article" date="2018" name="Nat. Genet.">
        <title>The Rosa genome provides new insights in the design of modern roses.</title>
        <authorList>
            <person name="Bendahmane M."/>
        </authorList>
    </citation>
    <scope>NUCLEOTIDE SEQUENCE [LARGE SCALE GENOMIC DNA]</scope>
    <source>
        <strain evidence="7">cv. Old Blush</strain>
    </source>
</reference>
<comment type="subcellular location">
    <subcellularLocation>
        <location evidence="1">Cytoplasm</location>
    </subcellularLocation>
</comment>
<evidence type="ECO:0000256" key="3">
    <source>
        <dbReference type="ARBA" id="ARBA00023135"/>
    </source>
</evidence>
<dbReference type="GO" id="GO:0005786">
    <property type="term" value="C:signal recognition particle, endoplasmic reticulum targeting"/>
    <property type="evidence" value="ECO:0007669"/>
    <property type="project" value="UniProtKB-KW"/>
</dbReference>
<evidence type="ECO:0000313" key="7">
    <source>
        <dbReference type="Proteomes" id="UP000238479"/>
    </source>
</evidence>
<sequence length="72" mass="8514">MDKDLPSIKKWIVLYPFYISSKKTMVEGRRIARENPTCAKIGDCCSHFKVLFAIDFCLYYVPTIFLFMLYAY</sequence>
<protein>
    <submittedName>
        <fullName evidence="6">Putative signal recognition particle, SRP19 subunit</fullName>
    </submittedName>
</protein>
<keyword evidence="2" id="KW-0963">Cytoplasm</keyword>
<keyword evidence="3" id="KW-0733">Signal recognition particle</keyword>
<dbReference type="STRING" id="74649.A0A2P6PCH4"/>
<proteinExistence type="predicted"/>
<dbReference type="AlphaFoldDB" id="A0A2P6PCH4"/>
<dbReference type="GO" id="GO:0006617">
    <property type="term" value="P:SRP-dependent cotranslational protein targeting to membrane, signal sequence recognition"/>
    <property type="evidence" value="ECO:0007669"/>
    <property type="project" value="TreeGrafter"/>
</dbReference>
<comment type="caution">
    <text evidence="6">The sequence shown here is derived from an EMBL/GenBank/DDBJ whole genome shotgun (WGS) entry which is preliminary data.</text>
</comment>
<dbReference type="EMBL" id="PDCK01000045">
    <property type="protein sequence ID" value="PRQ19629.1"/>
    <property type="molecule type" value="Genomic_DNA"/>
</dbReference>
<dbReference type="InterPro" id="IPR036521">
    <property type="entry name" value="SRP19-like_sf"/>
</dbReference>